<evidence type="ECO:0000256" key="2">
    <source>
        <dbReference type="ARBA" id="ARBA00022723"/>
    </source>
</evidence>
<dbReference type="GO" id="GO:0046872">
    <property type="term" value="F:metal ion binding"/>
    <property type="evidence" value="ECO:0007669"/>
    <property type="project" value="UniProtKB-KW"/>
</dbReference>
<feature type="domain" description="Fumarylacetoacetase-like C-terminal" evidence="3">
    <location>
        <begin position="71"/>
        <end position="306"/>
    </location>
</feature>
<dbReference type="Pfam" id="PF01557">
    <property type="entry name" value="FAA_hydrolase"/>
    <property type="match status" value="1"/>
</dbReference>
<proteinExistence type="inferred from homology"/>
<evidence type="ECO:0000256" key="1">
    <source>
        <dbReference type="ARBA" id="ARBA00010211"/>
    </source>
</evidence>
<name>A0A0B7JT19_BIOOC</name>
<comment type="similarity">
    <text evidence="1">Belongs to the FAH family.</text>
</comment>
<dbReference type="InterPro" id="IPR036663">
    <property type="entry name" value="Fumarylacetoacetase_C_sf"/>
</dbReference>
<organism evidence="4">
    <name type="scientific">Bionectria ochroleuca</name>
    <name type="common">Gliocladium roseum</name>
    <dbReference type="NCBI Taxonomy" id="29856"/>
    <lineage>
        <taxon>Eukaryota</taxon>
        <taxon>Fungi</taxon>
        <taxon>Dikarya</taxon>
        <taxon>Ascomycota</taxon>
        <taxon>Pezizomycotina</taxon>
        <taxon>Sordariomycetes</taxon>
        <taxon>Hypocreomycetidae</taxon>
        <taxon>Hypocreales</taxon>
        <taxon>Bionectriaceae</taxon>
        <taxon>Clonostachys</taxon>
    </lineage>
</organism>
<keyword evidence="2" id="KW-0479">Metal-binding</keyword>
<dbReference type="GO" id="GO:0018773">
    <property type="term" value="F:acetylpyruvate hydrolase activity"/>
    <property type="evidence" value="ECO:0007669"/>
    <property type="project" value="TreeGrafter"/>
</dbReference>
<reference evidence="4" key="1">
    <citation type="submission" date="2015-01" db="EMBL/GenBank/DDBJ databases">
        <authorList>
            <person name="Durling Mikael"/>
        </authorList>
    </citation>
    <scope>NUCLEOTIDE SEQUENCE</scope>
</reference>
<dbReference type="SUPFAM" id="SSF56529">
    <property type="entry name" value="FAH"/>
    <property type="match status" value="1"/>
</dbReference>
<dbReference type="PANTHER" id="PTHR11820">
    <property type="entry name" value="ACYLPYRUVASE"/>
    <property type="match status" value="1"/>
</dbReference>
<evidence type="ECO:0000313" key="4">
    <source>
        <dbReference type="EMBL" id="CEO46422.1"/>
    </source>
</evidence>
<dbReference type="InterPro" id="IPR011234">
    <property type="entry name" value="Fumarylacetoacetase-like_C"/>
</dbReference>
<sequence>MSPFHHLVRFKSEEDGNTYFADLGPGADGPPLPGAKLSGTKTIEGLAQKSDLLPLTLRHLLPPVPRDDLPIYCVGLNYRSHAKEASLDIPAVPPLWTKPAASLARPGEPIPINDFCAKSLLDYEGELVFVTSKEAKNVPISEAKDYILGYTIGNDLSCRLYQINRYSAGQFFFAKAFDKFAPIGPTLISPEIFGDGSSFTVVTKVNGEVRQKAEFTKDLIFSPERILSHMSQGALNLYCSYASPGQIANDLTLLISYLGTTIPAGTAVMTGTPAGVGAFRQPKTFLQDGDVVEVEMKKVGTLRNSIKFE</sequence>
<dbReference type="AlphaFoldDB" id="A0A0B7JT19"/>
<evidence type="ECO:0000259" key="3">
    <source>
        <dbReference type="Pfam" id="PF01557"/>
    </source>
</evidence>
<protein>
    <recommendedName>
        <fullName evidence="3">Fumarylacetoacetase-like C-terminal domain-containing protein</fullName>
    </recommendedName>
</protein>
<dbReference type="Gene3D" id="3.90.850.10">
    <property type="entry name" value="Fumarylacetoacetase-like, C-terminal domain"/>
    <property type="match status" value="1"/>
</dbReference>
<accession>A0A0B7JT19</accession>
<dbReference type="PANTHER" id="PTHR11820:SF86">
    <property type="entry name" value="FUMARYLACETOACETATE HYDROLASE FAMILY PROTEIN (AFU_ORTHOLOGUE AFUA_7G07000)"/>
    <property type="match status" value="1"/>
</dbReference>
<gene>
    <name evidence="4" type="ORF">BN869_000002477_1</name>
</gene>
<dbReference type="EMBL" id="CDPU01000004">
    <property type="protein sequence ID" value="CEO46422.1"/>
    <property type="molecule type" value="Genomic_DNA"/>
</dbReference>